<accession>A0A7W9EEP6</accession>
<evidence type="ECO:0000313" key="7">
    <source>
        <dbReference type="EMBL" id="MBB5686402.1"/>
    </source>
</evidence>
<organism evidence="7 8">
    <name type="scientific">Sphingobium boeckii</name>
    <dbReference type="NCBI Taxonomy" id="1082345"/>
    <lineage>
        <taxon>Bacteria</taxon>
        <taxon>Pseudomonadati</taxon>
        <taxon>Pseudomonadota</taxon>
        <taxon>Alphaproteobacteria</taxon>
        <taxon>Sphingomonadales</taxon>
        <taxon>Sphingomonadaceae</taxon>
        <taxon>Sphingobium</taxon>
    </lineage>
</organism>
<sequence>MSIEILGVLVHRNVSEISAAEGPVFDREMVGELARRFDDNDFDRVLILQNSFAPDPFAIATYAAAITNKLAFMVAHRPGFIAPTMAARMFATLDHLSQGRAGVHIISAANDVETQCDGDFLTKEERYRRSREYVEVLRTMWGATEPVDFDGDFYKFNKSLAELRPVQESSIPIYWGGTSPIAIEKAGECADVYAIGGLQPLEKMRATVAELKASAAKAGRTMRLQTSARVIIGETEEEAWRTADHVLHRLHEMAIEQQELQKKGETASRPGLRLDPAMSTTRGGANRSQFSEIAAGRDLLDKRLWTGTTKASLDFATPTLPPALVGTAEQVADAMMDYYDMGITGFLMRGFDLLGDIELHGRELIPRLRRLAAERTGDRAMADVEG</sequence>
<feature type="region of interest" description="Disordered" evidence="5">
    <location>
        <begin position="260"/>
        <end position="286"/>
    </location>
</feature>
<evidence type="ECO:0000313" key="8">
    <source>
        <dbReference type="Proteomes" id="UP000549617"/>
    </source>
</evidence>
<dbReference type="InterPro" id="IPR050172">
    <property type="entry name" value="SsuD_RutA_monooxygenase"/>
</dbReference>
<keyword evidence="3 7" id="KW-0560">Oxidoreductase</keyword>
<dbReference type="SUPFAM" id="SSF51679">
    <property type="entry name" value="Bacterial luciferase-like"/>
    <property type="match status" value="1"/>
</dbReference>
<keyword evidence="1" id="KW-0285">Flavoprotein</keyword>
<dbReference type="AlphaFoldDB" id="A0A7W9EEP6"/>
<proteinExistence type="predicted"/>
<dbReference type="InterPro" id="IPR036661">
    <property type="entry name" value="Luciferase-like_sf"/>
</dbReference>
<evidence type="ECO:0000259" key="6">
    <source>
        <dbReference type="Pfam" id="PF00296"/>
    </source>
</evidence>
<dbReference type="Pfam" id="PF00296">
    <property type="entry name" value="Bac_luciferase"/>
    <property type="match status" value="1"/>
</dbReference>
<dbReference type="Proteomes" id="UP000549617">
    <property type="component" value="Unassembled WGS sequence"/>
</dbReference>
<reference evidence="7 8" key="1">
    <citation type="submission" date="2020-08" db="EMBL/GenBank/DDBJ databases">
        <title>Genomic Encyclopedia of Type Strains, Phase IV (KMG-IV): sequencing the most valuable type-strain genomes for metagenomic binning, comparative biology and taxonomic classification.</title>
        <authorList>
            <person name="Goeker M."/>
        </authorList>
    </citation>
    <scope>NUCLEOTIDE SEQUENCE [LARGE SCALE GENOMIC DNA]</scope>
    <source>
        <strain evidence="7 8">DSM 25079</strain>
    </source>
</reference>
<keyword evidence="4 7" id="KW-0503">Monooxygenase</keyword>
<dbReference type="PANTHER" id="PTHR42847:SF9">
    <property type="entry name" value="BLL6451 PROTEIN"/>
    <property type="match status" value="1"/>
</dbReference>
<evidence type="ECO:0000256" key="4">
    <source>
        <dbReference type="ARBA" id="ARBA00023033"/>
    </source>
</evidence>
<evidence type="ECO:0000256" key="2">
    <source>
        <dbReference type="ARBA" id="ARBA00022643"/>
    </source>
</evidence>
<keyword evidence="8" id="KW-1185">Reference proteome</keyword>
<dbReference type="CDD" id="cd01094">
    <property type="entry name" value="Alkanesulfonate_monoxygenase"/>
    <property type="match status" value="1"/>
</dbReference>
<evidence type="ECO:0000256" key="1">
    <source>
        <dbReference type="ARBA" id="ARBA00022630"/>
    </source>
</evidence>
<dbReference type="PANTHER" id="PTHR42847">
    <property type="entry name" value="ALKANESULFONATE MONOOXYGENASE"/>
    <property type="match status" value="1"/>
</dbReference>
<dbReference type="GO" id="GO:0046306">
    <property type="term" value="P:alkanesulfonate catabolic process"/>
    <property type="evidence" value="ECO:0007669"/>
    <property type="project" value="TreeGrafter"/>
</dbReference>
<dbReference type="EC" id="1.14.14.5" evidence="7"/>
<dbReference type="InterPro" id="IPR011251">
    <property type="entry name" value="Luciferase-like_dom"/>
</dbReference>
<protein>
    <submittedName>
        <fullName evidence="7">Alkanesulfonate monooxygenase</fullName>
        <ecNumber evidence="7">1.14.14.5</ecNumber>
    </submittedName>
</protein>
<gene>
    <name evidence="7" type="ORF">FHS49_002426</name>
</gene>
<dbReference type="Gene3D" id="3.20.20.30">
    <property type="entry name" value="Luciferase-like domain"/>
    <property type="match status" value="1"/>
</dbReference>
<dbReference type="GO" id="GO:0008726">
    <property type="term" value="F:alkanesulfonate monooxygenase activity"/>
    <property type="evidence" value="ECO:0007669"/>
    <property type="project" value="UniProtKB-EC"/>
</dbReference>
<dbReference type="EMBL" id="JACIJC010000004">
    <property type="protein sequence ID" value="MBB5686402.1"/>
    <property type="molecule type" value="Genomic_DNA"/>
</dbReference>
<evidence type="ECO:0000256" key="3">
    <source>
        <dbReference type="ARBA" id="ARBA00023002"/>
    </source>
</evidence>
<dbReference type="RefSeq" id="WP_184018812.1">
    <property type="nucleotide sequence ID" value="NZ_JACIJC010000004.1"/>
</dbReference>
<evidence type="ECO:0000256" key="5">
    <source>
        <dbReference type="SAM" id="MobiDB-lite"/>
    </source>
</evidence>
<comment type="caution">
    <text evidence="7">The sequence shown here is derived from an EMBL/GenBank/DDBJ whole genome shotgun (WGS) entry which is preliminary data.</text>
</comment>
<feature type="domain" description="Luciferase-like" evidence="6">
    <location>
        <begin position="11"/>
        <end position="344"/>
    </location>
</feature>
<name>A0A7W9EEP6_9SPHN</name>
<keyword evidence="2" id="KW-0288">FMN</keyword>